<sequence length="444" mass="52058">MSQRVRLVKERFLSISKNVLLSWLIENLKTEEEKSQFRELCSSIEALFHAQRVAQIEVWTKCICIKKICNFEIKQCYSTFDRFNRQAADEIAQTNQKELQLRQDRLLENIVNILNDSNFTPVTFEDYTWDERAVKLSNKKKKKKKKECINIMDWAKLDSYLLTDFFEKHRRLNPYRDVPIPPPFHNHFILYHCGTGMITKSNVYMDHKINLICADIQSYFKQLLQRVFLLLQAALFTADNNPPDVNNSPIVNEHNSNNVNEENDDDYVQRVSLVDTYTTAKSQGMAGVLWWFLSRVTLQVSFLFVCFFFSLKIKQKEPTFRHVVLVYRSLTEGLLEEKLRRAKEDSLKLSRKVRSTVKRRLQQIKESYSTDKQNEEGGNDNDLQEEEEENQVQERVSSANSNTEQGNAQQQAKTGKPLYNEFKRQQSATKFQDPITSSIASQDE</sequence>
<dbReference type="Proteomes" id="UP000023152">
    <property type="component" value="Unassembled WGS sequence"/>
</dbReference>
<keyword evidence="2" id="KW-0472">Membrane</keyword>
<feature type="non-terminal residue" evidence="3">
    <location>
        <position position="444"/>
    </location>
</feature>
<evidence type="ECO:0000256" key="1">
    <source>
        <dbReference type="SAM" id="MobiDB-lite"/>
    </source>
</evidence>
<feature type="compositionally biased region" description="Acidic residues" evidence="1">
    <location>
        <begin position="377"/>
        <end position="391"/>
    </location>
</feature>
<gene>
    <name evidence="3" type="ORF">RFI_08586</name>
</gene>
<accession>X6NRH3</accession>
<feature type="compositionally biased region" description="Polar residues" evidence="1">
    <location>
        <begin position="425"/>
        <end position="444"/>
    </location>
</feature>
<keyword evidence="4" id="KW-1185">Reference proteome</keyword>
<feature type="transmembrane region" description="Helical" evidence="2">
    <location>
        <begin position="288"/>
        <end position="311"/>
    </location>
</feature>
<name>X6NRH3_RETFI</name>
<keyword evidence="2" id="KW-0812">Transmembrane</keyword>
<reference evidence="3 4" key="1">
    <citation type="journal article" date="2013" name="Curr. Biol.">
        <title>The Genome of the Foraminiferan Reticulomyxa filosa.</title>
        <authorList>
            <person name="Glockner G."/>
            <person name="Hulsmann N."/>
            <person name="Schleicher M."/>
            <person name="Noegel A.A."/>
            <person name="Eichinger L."/>
            <person name="Gallinger C."/>
            <person name="Pawlowski J."/>
            <person name="Sierra R."/>
            <person name="Euteneuer U."/>
            <person name="Pillet L."/>
            <person name="Moustafa A."/>
            <person name="Platzer M."/>
            <person name="Groth M."/>
            <person name="Szafranski K."/>
            <person name="Schliwa M."/>
        </authorList>
    </citation>
    <scope>NUCLEOTIDE SEQUENCE [LARGE SCALE GENOMIC DNA]</scope>
</reference>
<feature type="compositionally biased region" description="Polar residues" evidence="1">
    <location>
        <begin position="395"/>
        <end position="413"/>
    </location>
</feature>
<feature type="region of interest" description="Disordered" evidence="1">
    <location>
        <begin position="364"/>
        <end position="444"/>
    </location>
</feature>
<dbReference type="AlphaFoldDB" id="X6NRH3"/>
<evidence type="ECO:0000313" key="3">
    <source>
        <dbReference type="EMBL" id="ETO28538.1"/>
    </source>
</evidence>
<evidence type="ECO:0000256" key="2">
    <source>
        <dbReference type="SAM" id="Phobius"/>
    </source>
</evidence>
<keyword evidence="2" id="KW-1133">Transmembrane helix</keyword>
<protein>
    <submittedName>
        <fullName evidence="3">Uncharacterized protein</fullName>
    </submittedName>
</protein>
<evidence type="ECO:0000313" key="4">
    <source>
        <dbReference type="Proteomes" id="UP000023152"/>
    </source>
</evidence>
<organism evidence="3 4">
    <name type="scientific">Reticulomyxa filosa</name>
    <dbReference type="NCBI Taxonomy" id="46433"/>
    <lineage>
        <taxon>Eukaryota</taxon>
        <taxon>Sar</taxon>
        <taxon>Rhizaria</taxon>
        <taxon>Retaria</taxon>
        <taxon>Foraminifera</taxon>
        <taxon>Monothalamids</taxon>
        <taxon>Reticulomyxidae</taxon>
        <taxon>Reticulomyxa</taxon>
    </lineage>
</organism>
<proteinExistence type="predicted"/>
<dbReference type="EMBL" id="ASPP01006613">
    <property type="protein sequence ID" value="ETO28538.1"/>
    <property type="molecule type" value="Genomic_DNA"/>
</dbReference>
<comment type="caution">
    <text evidence="3">The sequence shown here is derived from an EMBL/GenBank/DDBJ whole genome shotgun (WGS) entry which is preliminary data.</text>
</comment>